<gene>
    <name evidence="5" type="ORF">JOF47_004326</name>
</gene>
<dbReference type="SUPFAM" id="SSF69304">
    <property type="entry name" value="Tricorn protease N-terminal domain"/>
    <property type="match status" value="1"/>
</dbReference>
<keyword evidence="1" id="KW-0677">Repeat</keyword>
<keyword evidence="6" id="KW-1185">Reference proteome</keyword>
<dbReference type="Pfam" id="PF25023">
    <property type="entry name" value="TEN_YD-shell"/>
    <property type="match status" value="2"/>
</dbReference>
<organism evidence="5 6">
    <name type="scientific">Paeniglutamicibacter kerguelensis</name>
    <dbReference type="NCBI Taxonomy" id="254788"/>
    <lineage>
        <taxon>Bacteria</taxon>
        <taxon>Bacillati</taxon>
        <taxon>Actinomycetota</taxon>
        <taxon>Actinomycetes</taxon>
        <taxon>Micrococcales</taxon>
        <taxon>Micrococcaceae</taxon>
        <taxon>Paeniglutamicibacter</taxon>
    </lineage>
</organism>
<dbReference type="InterPro" id="IPR050708">
    <property type="entry name" value="T6SS_VgrG/RHS"/>
</dbReference>
<dbReference type="Pfam" id="PF05593">
    <property type="entry name" value="RHS_repeat"/>
    <property type="match status" value="4"/>
</dbReference>
<evidence type="ECO:0000259" key="3">
    <source>
        <dbReference type="Pfam" id="PF20148"/>
    </source>
</evidence>
<dbReference type="NCBIfam" id="TIGR01643">
    <property type="entry name" value="YD_repeat_2x"/>
    <property type="match status" value="13"/>
</dbReference>
<feature type="compositionally biased region" description="Gly residues" evidence="2">
    <location>
        <begin position="155"/>
        <end position="164"/>
    </location>
</feature>
<evidence type="ECO:0000256" key="2">
    <source>
        <dbReference type="SAM" id="MobiDB-lite"/>
    </source>
</evidence>
<feature type="region of interest" description="Disordered" evidence="2">
    <location>
        <begin position="931"/>
        <end position="959"/>
    </location>
</feature>
<dbReference type="InterPro" id="IPR006530">
    <property type="entry name" value="YD"/>
</dbReference>
<accession>A0ABS4XJV7</accession>
<dbReference type="InterPro" id="IPR056823">
    <property type="entry name" value="TEN-like_YD-shell"/>
</dbReference>
<proteinExistence type="predicted"/>
<dbReference type="PANTHER" id="PTHR32305:SF15">
    <property type="entry name" value="PROTEIN RHSA-RELATED"/>
    <property type="match status" value="1"/>
</dbReference>
<dbReference type="Pfam" id="PF20148">
    <property type="entry name" value="DUF6531"/>
    <property type="match status" value="1"/>
</dbReference>
<name>A0ABS4XJV7_9MICC</name>
<evidence type="ECO:0000259" key="4">
    <source>
        <dbReference type="Pfam" id="PF25023"/>
    </source>
</evidence>
<evidence type="ECO:0000256" key="1">
    <source>
        <dbReference type="ARBA" id="ARBA00022737"/>
    </source>
</evidence>
<feature type="domain" description="Teneurin-like YD-shell" evidence="4">
    <location>
        <begin position="896"/>
        <end position="1058"/>
    </location>
</feature>
<dbReference type="RefSeq" id="WP_210002593.1">
    <property type="nucleotide sequence ID" value="NZ_BAAAJY010000004.1"/>
</dbReference>
<dbReference type="NCBIfam" id="TIGR03696">
    <property type="entry name" value="Rhs_assc_core"/>
    <property type="match status" value="1"/>
</dbReference>
<dbReference type="InterPro" id="IPR045351">
    <property type="entry name" value="DUF6531"/>
</dbReference>
<dbReference type="Gene3D" id="2.180.10.10">
    <property type="entry name" value="RHS repeat-associated core"/>
    <property type="match status" value="5"/>
</dbReference>
<protein>
    <submittedName>
        <fullName evidence="5">RHS repeat-associated protein</fullName>
    </submittedName>
</protein>
<reference evidence="5 6" key="1">
    <citation type="submission" date="2021-03" db="EMBL/GenBank/DDBJ databases">
        <title>Sequencing the genomes of 1000 actinobacteria strains.</title>
        <authorList>
            <person name="Klenk H.-P."/>
        </authorList>
    </citation>
    <scope>NUCLEOTIDE SEQUENCE [LARGE SCALE GENOMIC DNA]</scope>
    <source>
        <strain evidence="5 6">DSM 15797</strain>
    </source>
</reference>
<feature type="domain" description="Teneurin-like YD-shell" evidence="4">
    <location>
        <begin position="574"/>
        <end position="753"/>
    </location>
</feature>
<evidence type="ECO:0000313" key="5">
    <source>
        <dbReference type="EMBL" id="MBP2388753.1"/>
    </source>
</evidence>
<comment type="caution">
    <text evidence="5">The sequence shown here is derived from an EMBL/GenBank/DDBJ whole genome shotgun (WGS) entry which is preliminary data.</text>
</comment>
<feature type="region of interest" description="Disordered" evidence="2">
    <location>
        <begin position="145"/>
        <end position="170"/>
    </location>
</feature>
<dbReference type="PANTHER" id="PTHR32305">
    <property type="match status" value="1"/>
</dbReference>
<feature type="domain" description="DUF6531" evidence="3">
    <location>
        <begin position="291"/>
        <end position="363"/>
    </location>
</feature>
<sequence>MADLGPYNEIVKFDYGTADALISAFTAAAAAIEAQAGSRSSFVATAGTEFKGRFSQLFADNARVASADAMELSDRLREVATGARRLKEEAHAESERRRLAREWKQRRDEREANWLDSAVDWFIGAEDPPVGPPANEIKIVTAAPRSGVRQTPAPGNGGGGGGGVSAARPSDLRSFATGSATLNAELSGKPGALRGNLADFAARCTHGSLSADGVVTGFERWLTANDQDVSWAKTIADAFAAAGGEGNVSQVSDAALLAALASQGIGAERQDLTIDLPQTLGAPPTTGYSNDPVNTSTGNFLETEVDLGFAGAASSLSAARTYNSMDERVGVFGPGWASVFETRLELDDEGASLVLADGRHVRFPRLGAGWDRAAGESFWLNSETPAGSGPSDEAGQNASALSEVLVASNNAGSRWVFTPAGTWLSADAGPGTSVSVHRDAAGAVAELVHEHGRRVRAEWSGERIVVLAASDGRRVEFEYDERGQLVSVAGPGGVRRYGWNCDGLIDVVTDAAGVNEAVNTYDDHRRVYTQVSAFGRVTRFAYLPNRLTVISDQDGTRSNTWVADAKGRLVGIVDADDNRQNMSYDRHGNLVSVTERDGAVTVHAYDQRGRKIRTVTPAGADISYGYDDADRPVTVVTESGGVVQYEYADDASRNPSLIIDPEGGRTELTWQDCRLTEVVDPVGVRVRFGYDAFGDLVTITNALGNTATLERDDAGRVTAAVSPGGARTTYIYDGAGQLRSRRDADGALWKFEYAPGGALAVVTDPLGARTEMNYGSHGQLAGTVDPLGRAVTRTLDDFGNLAGIELPDGAQWRFAHDALSRLTRITDPAGHSWQREYGSNGELTGTMDPTGVRQAYSVDAAAGTATVQDAFDRSSMRFDEFGRPVATERADGSTELVTYDRCGRPVEMVDAEGGLTLLSRDAAGRVIEQRSPGGASTHFEFDAAGRPAASTDPSGARTTLEYDAESRVIARVFPGGETERVRYDAVGRVASRYTPGRGTSSYEYDLAGRMVRAKDPSFGRRSFRYDAAGQLVEAVNGLGGKTRYGYDARGRVRSITDPLGATTRRAYNDADQVIAETDPLGRTTTAGYDEAGRQLWQCDPEGRRSEWTYDEAGRQTSLVVNGRVQMRMSRDARSRTMLVADHTRADGVEVAHLLRFNRRGQMVQRLRNGVGPSWEYDADGNRTAMVDPLGVRTEFGRDAAGRVVTVGHPVFGRIAYEHDEAGRLVGAVASDTVQGWDYAEGALVRHTTTTVDGVDETVIRRDEDGRIAAILANGTETRFAYDSACQLERSLRGDAEASQWRYDLAGRLVAESIEGVATEFAYDAAGQLRLRTSNAGTTTYDYDGLGRRTAVEEADGSARNFEWSDRGWLSAVASEASGGEVSRSELWVDALGELGDVNGTEVWWDSAEAAPRVVALGGKSVAALPGGVTAVGETVLNAGWRSGHATDPGSPWGMSAGAVAGLPAGLSVSASGGVQVAGLDWFGARAYDPLTRGFLSVDPLDPVIGAGWAGNPYSYAGNDPLHAIDPLGLSAVSEADMQAYRDGNNGALATAGDWMADNWEYFAGGAMVVGGGILMATGVGGPLGMALIAGGADVILQKATTGKVNWAQAAGSTVLGAVGGAAPLLLKATRVGGMAAQASLRVAPTANLVKSLAANMGVNGGVGAVTSVGSHVLGQTIGGEKISARGVIASSIGGFVGGSIGGLAGPAGGSIAEHLGKPVSSLAAKTSTSLVGAAGNISGVASTNLVAGESTGWGDLAFAGVTGAGVPFIPMPDRITQSNFDALRRIPLQQPRTLGGTFVRFEQHNTTALWGSAAAGAGIGAGLDLSWSSFGSE</sequence>
<dbReference type="InterPro" id="IPR031325">
    <property type="entry name" value="RHS_repeat"/>
</dbReference>
<dbReference type="Proteomes" id="UP001296993">
    <property type="component" value="Unassembled WGS sequence"/>
</dbReference>
<dbReference type="InterPro" id="IPR022385">
    <property type="entry name" value="Rhs_assc_core"/>
</dbReference>
<dbReference type="EMBL" id="JAGIOF010000004">
    <property type="protein sequence ID" value="MBP2388753.1"/>
    <property type="molecule type" value="Genomic_DNA"/>
</dbReference>
<evidence type="ECO:0000313" key="6">
    <source>
        <dbReference type="Proteomes" id="UP001296993"/>
    </source>
</evidence>